<dbReference type="InterPro" id="IPR027417">
    <property type="entry name" value="P-loop_NTPase"/>
</dbReference>
<dbReference type="RefSeq" id="WP_122149449.1">
    <property type="nucleotide sequence ID" value="NZ_RFFI01000053.1"/>
</dbReference>
<dbReference type="OrthoDB" id="484214at2"/>
<proteinExistence type="predicted"/>
<evidence type="ECO:0008006" key="3">
    <source>
        <dbReference type="Google" id="ProtNLM"/>
    </source>
</evidence>
<name>A0A3M2J789_9CELL</name>
<dbReference type="AlphaFoldDB" id="A0A3M2J789"/>
<keyword evidence="2" id="KW-1185">Reference proteome</keyword>
<protein>
    <recommendedName>
        <fullName evidence="3">Shikimate kinase</fullName>
    </recommendedName>
</protein>
<organism evidence="1 2">
    <name type="scientific">Cellulomonas triticagri</name>
    <dbReference type="NCBI Taxonomy" id="2483352"/>
    <lineage>
        <taxon>Bacteria</taxon>
        <taxon>Bacillati</taxon>
        <taxon>Actinomycetota</taxon>
        <taxon>Actinomycetes</taxon>
        <taxon>Micrococcales</taxon>
        <taxon>Cellulomonadaceae</taxon>
        <taxon>Cellulomonas</taxon>
    </lineage>
</organism>
<comment type="caution">
    <text evidence="1">The sequence shown here is derived from an EMBL/GenBank/DDBJ whole genome shotgun (WGS) entry which is preliminary data.</text>
</comment>
<accession>A0A3M2J789</accession>
<dbReference type="InterPro" id="IPR031322">
    <property type="entry name" value="Shikimate/glucono_kinase"/>
</dbReference>
<gene>
    <name evidence="1" type="ORF">EBM89_10875</name>
</gene>
<dbReference type="Proteomes" id="UP000269289">
    <property type="component" value="Unassembled WGS sequence"/>
</dbReference>
<dbReference type="Pfam" id="PF01202">
    <property type="entry name" value="SKI"/>
    <property type="match status" value="1"/>
</dbReference>
<dbReference type="EMBL" id="RFFI01000053">
    <property type="protein sequence ID" value="RMI09309.1"/>
    <property type="molecule type" value="Genomic_DNA"/>
</dbReference>
<evidence type="ECO:0000313" key="1">
    <source>
        <dbReference type="EMBL" id="RMI09309.1"/>
    </source>
</evidence>
<dbReference type="SUPFAM" id="SSF52540">
    <property type="entry name" value="P-loop containing nucleoside triphosphate hydrolases"/>
    <property type="match status" value="1"/>
</dbReference>
<sequence length="189" mass="19827">MTTPPRLVLVGPVATGKSTLGAAVATALGVPFVDVDGVGDRYYAEVGWSIDRLVARSAAVGRLAAEREWETARAHAVARVVAEHPGAVVALGAGHTSYVDPDHARHVRTVLAAVPHVVLVLPCADRDAALAVLRRRSLATKGRDWVVDGHDLLAEWVDDPTTRTVATDVLLTGDEGPDASAARLLDLLG</sequence>
<reference evidence="1 2" key="1">
    <citation type="submission" date="2018-10" db="EMBL/GenBank/DDBJ databases">
        <title>Isolation, diversity and antifungal activity of actinobacteria from wheat.</title>
        <authorList>
            <person name="Han C."/>
        </authorList>
    </citation>
    <scope>NUCLEOTIDE SEQUENCE [LARGE SCALE GENOMIC DNA]</scope>
    <source>
        <strain evidence="1 2">NEAU-YY56</strain>
    </source>
</reference>
<evidence type="ECO:0000313" key="2">
    <source>
        <dbReference type="Proteomes" id="UP000269289"/>
    </source>
</evidence>
<dbReference type="Gene3D" id="3.40.50.300">
    <property type="entry name" value="P-loop containing nucleotide triphosphate hydrolases"/>
    <property type="match status" value="1"/>
</dbReference>